<dbReference type="Proteomes" id="UP001302367">
    <property type="component" value="Chromosome 3"/>
</dbReference>
<evidence type="ECO:0000313" key="1">
    <source>
        <dbReference type="EMBL" id="WPB00074.1"/>
    </source>
</evidence>
<protein>
    <submittedName>
        <fullName evidence="1">Uncharacterized protein</fullName>
    </submittedName>
</protein>
<gene>
    <name evidence="1" type="ORF">RHO25_004693</name>
</gene>
<dbReference type="EMBL" id="CP134186">
    <property type="protein sequence ID" value="WPB00074.1"/>
    <property type="molecule type" value="Genomic_DNA"/>
</dbReference>
<dbReference type="RefSeq" id="XP_065458651.1">
    <property type="nucleotide sequence ID" value="XM_065602579.1"/>
</dbReference>
<dbReference type="GeneID" id="90644095"/>
<evidence type="ECO:0000313" key="2">
    <source>
        <dbReference type="Proteomes" id="UP001302367"/>
    </source>
</evidence>
<sequence length="76" mass="8551">MALLKKLLASRNCTSNAAADSETSSLNEKTSLLKTVRITESTLPEREVEAEREKQQKRYDCRISTTVLANHLVMRA</sequence>
<reference evidence="1 2" key="1">
    <citation type="submission" date="2023-09" db="EMBL/GenBank/DDBJ databases">
        <title>Complete-Gapless Cercospora beticola genome.</title>
        <authorList>
            <person name="Wyatt N.A."/>
            <person name="Spanner R.E."/>
            <person name="Bolton M.D."/>
        </authorList>
    </citation>
    <scope>NUCLEOTIDE SEQUENCE [LARGE SCALE GENOMIC DNA]</scope>
    <source>
        <strain evidence="1">Cb09-40</strain>
    </source>
</reference>
<organism evidence="1 2">
    <name type="scientific">Cercospora beticola</name>
    <name type="common">Sugarbeet leaf spot fungus</name>
    <dbReference type="NCBI Taxonomy" id="122368"/>
    <lineage>
        <taxon>Eukaryota</taxon>
        <taxon>Fungi</taxon>
        <taxon>Dikarya</taxon>
        <taxon>Ascomycota</taxon>
        <taxon>Pezizomycotina</taxon>
        <taxon>Dothideomycetes</taxon>
        <taxon>Dothideomycetidae</taxon>
        <taxon>Mycosphaerellales</taxon>
        <taxon>Mycosphaerellaceae</taxon>
        <taxon>Cercospora</taxon>
    </lineage>
</organism>
<proteinExistence type="predicted"/>
<keyword evidence="2" id="KW-1185">Reference proteome</keyword>
<name>A0ABZ0NKL1_CERBT</name>
<accession>A0ABZ0NKL1</accession>